<sequence length="70" mass="8105">MSTFGREGERWCEVRSSYAIYLLSCTKACCTFDILRRFNTVEVFNSEIADLIVAHLSGFQQERGKLEHLK</sequence>
<proteinExistence type="predicted"/>
<evidence type="ECO:0000313" key="1">
    <source>
        <dbReference type="EMBL" id="VDM34788.1"/>
    </source>
</evidence>
<gene>
    <name evidence="1" type="ORF">TCNE_LOCUS5274</name>
</gene>
<dbReference type="EMBL" id="UYWY01012492">
    <property type="protein sequence ID" value="VDM34788.1"/>
    <property type="molecule type" value="Genomic_DNA"/>
</dbReference>
<name>A0A3P7HHY2_TOXCA</name>
<accession>A0A3P7HHY2</accession>
<organism evidence="1">
    <name type="scientific">Toxocara canis</name>
    <name type="common">Canine roundworm</name>
    <dbReference type="NCBI Taxonomy" id="6265"/>
    <lineage>
        <taxon>Eukaryota</taxon>
        <taxon>Metazoa</taxon>
        <taxon>Ecdysozoa</taxon>
        <taxon>Nematoda</taxon>
        <taxon>Chromadorea</taxon>
        <taxon>Rhabditida</taxon>
        <taxon>Spirurina</taxon>
        <taxon>Ascaridomorpha</taxon>
        <taxon>Ascaridoidea</taxon>
        <taxon>Toxocaridae</taxon>
        <taxon>Toxocara</taxon>
    </lineage>
</organism>
<reference evidence="1" key="1">
    <citation type="submission" date="2018-11" db="EMBL/GenBank/DDBJ databases">
        <authorList>
            <consortium name="Pathogen Informatics"/>
        </authorList>
    </citation>
    <scope>NUCLEOTIDE SEQUENCE [LARGE SCALE GENOMIC DNA]</scope>
</reference>
<dbReference type="AlphaFoldDB" id="A0A3P7HHY2"/>
<protein>
    <submittedName>
        <fullName evidence="1">Uncharacterized protein</fullName>
    </submittedName>
</protein>